<reference evidence="1 2" key="1">
    <citation type="submission" date="2024-07" db="EMBL/GenBank/DDBJ databases">
        <title>Section-level genome sequencing and comparative genomics of Aspergillus sections Usti and Cavernicolus.</title>
        <authorList>
            <consortium name="Lawrence Berkeley National Laboratory"/>
            <person name="Nybo J.L."/>
            <person name="Vesth T.C."/>
            <person name="Theobald S."/>
            <person name="Frisvad J.C."/>
            <person name="Larsen T.O."/>
            <person name="Kjaerboelling I."/>
            <person name="Rothschild-Mancinelli K."/>
            <person name="Lyhne E.K."/>
            <person name="Kogle M.E."/>
            <person name="Barry K."/>
            <person name="Clum A."/>
            <person name="Na H."/>
            <person name="Ledsgaard L."/>
            <person name="Lin J."/>
            <person name="Lipzen A."/>
            <person name="Kuo A."/>
            <person name="Riley R."/>
            <person name="Mondo S."/>
            <person name="Labutti K."/>
            <person name="Haridas S."/>
            <person name="Pangalinan J."/>
            <person name="Salamov A.A."/>
            <person name="Simmons B.A."/>
            <person name="Magnuson J.K."/>
            <person name="Chen J."/>
            <person name="Drula E."/>
            <person name="Henrissat B."/>
            <person name="Wiebenga A."/>
            <person name="Lubbers R.J."/>
            <person name="Gomes A.C."/>
            <person name="Makela M.R."/>
            <person name="Stajich J."/>
            <person name="Grigoriev I.V."/>
            <person name="Mortensen U.H."/>
            <person name="De Vries R.P."/>
            <person name="Baker S.E."/>
            <person name="Andersen M.R."/>
        </authorList>
    </citation>
    <scope>NUCLEOTIDE SEQUENCE [LARGE SCALE GENOMIC DNA]</scope>
    <source>
        <strain evidence="1 2">CBS 209.92</strain>
    </source>
</reference>
<evidence type="ECO:0000313" key="2">
    <source>
        <dbReference type="Proteomes" id="UP001610563"/>
    </source>
</evidence>
<protein>
    <submittedName>
        <fullName evidence="1">Uncharacterized protein</fullName>
    </submittedName>
</protein>
<keyword evidence="2" id="KW-1185">Reference proteome</keyword>
<evidence type="ECO:0000313" key="1">
    <source>
        <dbReference type="EMBL" id="KAL2782954.1"/>
    </source>
</evidence>
<name>A0ABR4FI86_9EURO</name>
<proteinExistence type="predicted"/>
<organism evidence="1 2">
    <name type="scientific">Aspergillus keveii</name>
    <dbReference type="NCBI Taxonomy" id="714993"/>
    <lineage>
        <taxon>Eukaryota</taxon>
        <taxon>Fungi</taxon>
        <taxon>Dikarya</taxon>
        <taxon>Ascomycota</taxon>
        <taxon>Pezizomycotina</taxon>
        <taxon>Eurotiomycetes</taxon>
        <taxon>Eurotiomycetidae</taxon>
        <taxon>Eurotiales</taxon>
        <taxon>Aspergillaceae</taxon>
        <taxon>Aspergillus</taxon>
        <taxon>Aspergillus subgen. Nidulantes</taxon>
    </lineage>
</organism>
<comment type="caution">
    <text evidence="1">The sequence shown here is derived from an EMBL/GenBank/DDBJ whole genome shotgun (WGS) entry which is preliminary data.</text>
</comment>
<sequence length="84" mass="8956">MSVARTGSPRWMRLSGSEASLSSPSFVFGQDAPGVRGVFTAVNRLPPPMNPDTGPQVMPSIDQVVNGQYVPSNQPAFPNWSPQA</sequence>
<accession>A0ABR4FI86</accession>
<dbReference type="Proteomes" id="UP001610563">
    <property type="component" value="Unassembled WGS sequence"/>
</dbReference>
<gene>
    <name evidence="1" type="ORF">BJX66DRAFT_319448</name>
</gene>
<dbReference type="EMBL" id="JBFTWV010000292">
    <property type="protein sequence ID" value="KAL2782954.1"/>
    <property type="molecule type" value="Genomic_DNA"/>
</dbReference>